<dbReference type="EMBL" id="CAMAPE010000057">
    <property type="protein sequence ID" value="CAH9111851.1"/>
    <property type="molecule type" value="Genomic_DNA"/>
</dbReference>
<dbReference type="AlphaFoldDB" id="A0A9P0ZV45"/>
<evidence type="ECO:0000313" key="3">
    <source>
        <dbReference type="Proteomes" id="UP001152484"/>
    </source>
</evidence>
<protein>
    <submittedName>
        <fullName evidence="2">Uncharacterized protein</fullName>
    </submittedName>
</protein>
<gene>
    <name evidence="2" type="ORF">CEURO_LOCUS19416</name>
</gene>
<name>A0A9P0ZV45_CUSEU</name>
<keyword evidence="3" id="KW-1185">Reference proteome</keyword>
<evidence type="ECO:0000313" key="2">
    <source>
        <dbReference type="EMBL" id="CAH9111851.1"/>
    </source>
</evidence>
<organism evidence="2 3">
    <name type="scientific">Cuscuta europaea</name>
    <name type="common">European dodder</name>
    <dbReference type="NCBI Taxonomy" id="41803"/>
    <lineage>
        <taxon>Eukaryota</taxon>
        <taxon>Viridiplantae</taxon>
        <taxon>Streptophyta</taxon>
        <taxon>Embryophyta</taxon>
        <taxon>Tracheophyta</taxon>
        <taxon>Spermatophyta</taxon>
        <taxon>Magnoliopsida</taxon>
        <taxon>eudicotyledons</taxon>
        <taxon>Gunneridae</taxon>
        <taxon>Pentapetalae</taxon>
        <taxon>asterids</taxon>
        <taxon>lamiids</taxon>
        <taxon>Solanales</taxon>
        <taxon>Convolvulaceae</taxon>
        <taxon>Cuscuteae</taxon>
        <taxon>Cuscuta</taxon>
        <taxon>Cuscuta subgen. Cuscuta</taxon>
    </lineage>
</organism>
<comment type="caution">
    <text evidence="2">The sequence shown here is derived from an EMBL/GenBank/DDBJ whole genome shotgun (WGS) entry which is preliminary data.</text>
</comment>
<dbReference type="OrthoDB" id="1939383at2759"/>
<accession>A0A9P0ZV45</accession>
<feature type="region of interest" description="Disordered" evidence="1">
    <location>
        <begin position="30"/>
        <end position="121"/>
    </location>
</feature>
<sequence>MYEKTYSYTLHPINGQLLWPITESEEILAPVSKKMTGRPKKKRKREKAEAPPTGSQISRKGRVMRCSICKQEGHNKASCTSNTTTTIDMNEERGRSSTSGRGRGRSSTSGTKRGFWNIHKS</sequence>
<feature type="compositionally biased region" description="Polar residues" evidence="1">
    <location>
        <begin position="77"/>
        <end position="88"/>
    </location>
</feature>
<proteinExistence type="predicted"/>
<feature type="compositionally biased region" description="Basic residues" evidence="1">
    <location>
        <begin position="35"/>
        <end position="45"/>
    </location>
</feature>
<reference evidence="2" key="1">
    <citation type="submission" date="2022-07" db="EMBL/GenBank/DDBJ databases">
        <authorList>
            <person name="Macas J."/>
            <person name="Novak P."/>
            <person name="Neumann P."/>
        </authorList>
    </citation>
    <scope>NUCLEOTIDE SEQUENCE</scope>
</reference>
<feature type="compositionally biased region" description="Low complexity" evidence="1">
    <location>
        <begin position="96"/>
        <end position="114"/>
    </location>
</feature>
<evidence type="ECO:0000256" key="1">
    <source>
        <dbReference type="SAM" id="MobiDB-lite"/>
    </source>
</evidence>
<dbReference type="Proteomes" id="UP001152484">
    <property type="component" value="Unassembled WGS sequence"/>
</dbReference>